<dbReference type="NCBIfam" id="TIGR00095">
    <property type="entry name" value="16S rRNA (guanine(966)-N(2))-methyltransferase RsmD"/>
    <property type="match status" value="1"/>
</dbReference>
<dbReference type="InterPro" id="IPR029063">
    <property type="entry name" value="SAM-dependent_MTases_sf"/>
</dbReference>
<keyword evidence="10" id="KW-1185">Reference proteome</keyword>
<comment type="catalytic activity">
    <reaction evidence="7 8">
        <text>guanosine(966) in 16S rRNA + S-adenosyl-L-methionine = N(2)-methylguanosine(966) in 16S rRNA + S-adenosyl-L-homocysteine + H(+)</text>
        <dbReference type="Rhea" id="RHEA:23548"/>
        <dbReference type="Rhea" id="RHEA-COMP:10211"/>
        <dbReference type="Rhea" id="RHEA-COMP:10212"/>
        <dbReference type="ChEBI" id="CHEBI:15378"/>
        <dbReference type="ChEBI" id="CHEBI:57856"/>
        <dbReference type="ChEBI" id="CHEBI:59789"/>
        <dbReference type="ChEBI" id="CHEBI:74269"/>
        <dbReference type="ChEBI" id="CHEBI:74481"/>
        <dbReference type="EC" id="2.1.1.171"/>
    </reaction>
</comment>
<dbReference type="PANTHER" id="PTHR43542:SF1">
    <property type="entry name" value="METHYLTRANSFERASE"/>
    <property type="match status" value="1"/>
</dbReference>
<evidence type="ECO:0000256" key="2">
    <source>
        <dbReference type="ARBA" id="ARBA00005269"/>
    </source>
</evidence>
<evidence type="ECO:0000256" key="4">
    <source>
        <dbReference type="ARBA" id="ARBA00013682"/>
    </source>
</evidence>
<comment type="similarity">
    <text evidence="2 8">Belongs to the methyltransferase superfamily. RsmD family.</text>
</comment>
<gene>
    <name evidence="9" type="ORF">DFR31_2446</name>
</gene>
<evidence type="ECO:0000256" key="7">
    <source>
        <dbReference type="ARBA" id="ARBA00048326"/>
    </source>
</evidence>
<reference evidence="9 10" key="1">
    <citation type="submission" date="2018-10" db="EMBL/GenBank/DDBJ databases">
        <title>Genomic Encyclopedia of Type Strains, Phase IV (KMG-IV): sequencing the most valuable type-strain genomes for metagenomic binning, comparative biology and taxonomic classification.</title>
        <authorList>
            <person name="Goeker M."/>
        </authorList>
    </citation>
    <scope>NUCLEOTIDE SEQUENCE [LARGE SCALE GENOMIC DNA]</scope>
    <source>
        <strain evidence="9 10">DSM 12769</strain>
    </source>
</reference>
<protein>
    <recommendedName>
        <fullName evidence="4 8">Ribosomal RNA small subunit methyltransferase D</fullName>
        <ecNumber evidence="3 8">2.1.1.171</ecNumber>
    </recommendedName>
</protein>
<keyword evidence="6 8" id="KW-0808">Transferase</keyword>
<evidence type="ECO:0000256" key="5">
    <source>
        <dbReference type="ARBA" id="ARBA00022603"/>
    </source>
</evidence>
<dbReference type="PANTHER" id="PTHR43542">
    <property type="entry name" value="METHYLTRANSFERASE"/>
    <property type="match status" value="1"/>
</dbReference>
<dbReference type="AlphaFoldDB" id="A0A498BW71"/>
<accession>A0A498BW71</accession>
<comment type="caution">
    <text evidence="9">The sequence shown here is derived from an EMBL/GenBank/DDBJ whole genome shotgun (WGS) entry which is preliminary data.</text>
</comment>
<dbReference type="Gene3D" id="3.40.50.150">
    <property type="entry name" value="Vaccinia Virus protein VP39"/>
    <property type="match status" value="1"/>
</dbReference>
<sequence length="186" mass="20192">MSGQLRIIGGAWRGRRLSVPRGPDLRPTGDRIRETLFNWLQARVPGARCLDLFAGSGVLGLEALSRGAAEVVFVERHPRVAAALRARLRDLGGEARGRVEQTDALRYLAGPVQSMDVVFLDPPFRSSLGGDALHAVATHHWLAPDGRVYLESDSHQPAPELPSGWVVHREKRAGGVRYALVGPAEA</sequence>
<keyword evidence="8" id="KW-0698">rRNA processing</keyword>
<dbReference type="RefSeq" id="WP_121442954.1">
    <property type="nucleotide sequence ID" value="NZ_RCDA01000004.1"/>
</dbReference>
<dbReference type="GO" id="GO:0003676">
    <property type="term" value="F:nucleic acid binding"/>
    <property type="evidence" value="ECO:0007669"/>
    <property type="project" value="InterPro"/>
</dbReference>
<proteinExistence type="inferred from homology"/>
<evidence type="ECO:0000256" key="3">
    <source>
        <dbReference type="ARBA" id="ARBA00012141"/>
    </source>
</evidence>
<dbReference type="EMBL" id="RCDA01000004">
    <property type="protein sequence ID" value="RLK47127.1"/>
    <property type="molecule type" value="Genomic_DNA"/>
</dbReference>
<evidence type="ECO:0000313" key="10">
    <source>
        <dbReference type="Proteomes" id="UP000275461"/>
    </source>
</evidence>
<evidence type="ECO:0000256" key="8">
    <source>
        <dbReference type="PIRNR" id="PIRNR004553"/>
    </source>
</evidence>
<evidence type="ECO:0000313" key="9">
    <source>
        <dbReference type="EMBL" id="RLK47127.1"/>
    </source>
</evidence>
<dbReference type="InterPro" id="IPR002052">
    <property type="entry name" value="DNA_methylase_N6_adenine_CS"/>
</dbReference>
<comment type="function">
    <text evidence="1 8">Specifically methylates the guanine in position 966 of 16S rRNA in the assembled 30S particle.</text>
</comment>
<dbReference type="Proteomes" id="UP000275461">
    <property type="component" value="Unassembled WGS sequence"/>
</dbReference>
<organism evidence="9 10">
    <name type="scientific">Alkalispirillum mobile</name>
    <dbReference type="NCBI Taxonomy" id="85925"/>
    <lineage>
        <taxon>Bacteria</taxon>
        <taxon>Pseudomonadati</taxon>
        <taxon>Pseudomonadota</taxon>
        <taxon>Gammaproteobacteria</taxon>
        <taxon>Chromatiales</taxon>
        <taxon>Ectothiorhodospiraceae</taxon>
        <taxon>Alkalispirillum</taxon>
    </lineage>
</organism>
<dbReference type="InterPro" id="IPR004398">
    <property type="entry name" value="RNA_MeTrfase_RsmD"/>
</dbReference>
<dbReference type="PIRSF" id="PIRSF004553">
    <property type="entry name" value="CHP00095"/>
    <property type="match status" value="1"/>
</dbReference>
<dbReference type="CDD" id="cd02440">
    <property type="entry name" value="AdoMet_MTases"/>
    <property type="match status" value="1"/>
</dbReference>
<dbReference type="OrthoDB" id="9803017at2"/>
<keyword evidence="8" id="KW-0949">S-adenosyl-L-methionine</keyword>
<evidence type="ECO:0000256" key="1">
    <source>
        <dbReference type="ARBA" id="ARBA00002649"/>
    </source>
</evidence>
<keyword evidence="5 8" id="KW-0489">Methyltransferase</keyword>
<evidence type="ECO:0000256" key="6">
    <source>
        <dbReference type="ARBA" id="ARBA00022679"/>
    </source>
</evidence>
<name>A0A498BW71_9GAMM</name>
<dbReference type="PROSITE" id="PS00092">
    <property type="entry name" value="N6_MTASE"/>
    <property type="match status" value="1"/>
</dbReference>
<dbReference type="EC" id="2.1.1.171" evidence="3 8"/>
<dbReference type="Pfam" id="PF03602">
    <property type="entry name" value="Cons_hypoth95"/>
    <property type="match status" value="1"/>
</dbReference>
<dbReference type="SUPFAM" id="SSF53335">
    <property type="entry name" value="S-adenosyl-L-methionine-dependent methyltransferases"/>
    <property type="match status" value="1"/>
</dbReference>
<dbReference type="GO" id="GO:0052913">
    <property type="term" value="F:16S rRNA (guanine(966)-N(2))-methyltransferase activity"/>
    <property type="evidence" value="ECO:0007669"/>
    <property type="project" value="UniProtKB-EC"/>
</dbReference>